<feature type="active site" description="Proton donor/acceptor" evidence="4">
    <location>
        <position position="426"/>
    </location>
</feature>
<dbReference type="InterPro" id="IPR042002">
    <property type="entry name" value="Sortase_C"/>
</dbReference>
<dbReference type="GO" id="GO:0008234">
    <property type="term" value="F:cysteine-type peptidase activity"/>
    <property type="evidence" value="ECO:0007669"/>
    <property type="project" value="UniProtKB-KW"/>
</dbReference>
<keyword evidence="1" id="KW-0645">Protease</keyword>
<dbReference type="CDD" id="cd05827">
    <property type="entry name" value="Sortase_C"/>
    <property type="match status" value="1"/>
</dbReference>
<organism evidence="6 7">
    <name type="scientific">Enterococcus mundtii</name>
    <dbReference type="NCBI Taxonomy" id="53346"/>
    <lineage>
        <taxon>Bacteria</taxon>
        <taxon>Bacillati</taxon>
        <taxon>Bacillota</taxon>
        <taxon>Bacilli</taxon>
        <taxon>Lactobacillales</taxon>
        <taxon>Enterococcaceae</taxon>
        <taxon>Enterococcus</taxon>
    </lineage>
</organism>
<dbReference type="NCBIfam" id="NF033745">
    <property type="entry name" value="class_C_sortase"/>
    <property type="match status" value="1"/>
</dbReference>
<keyword evidence="5" id="KW-0472">Membrane</keyword>
<accession>A0A1I4L6D3</accession>
<comment type="caution">
    <text evidence="6">The sequence shown here is derived from an EMBL/GenBank/DDBJ whole genome shotgun (WGS) entry which is preliminary data.</text>
</comment>
<feature type="transmembrane region" description="Helical" evidence="5">
    <location>
        <begin position="561"/>
        <end position="580"/>
    </location>
</feature>
<dbReference type="InterPro" id="IPR042007">
    <property type="entry name" value="Sortase_A"/>
</dbReference>
<dbReference type="NCBIfam" id="TIGR01076">
    <property type="entry name" value="sortase_fam"/>
    <property type="match status" value="2"/>
</dbReference>
<keyword evidence="3" id="KW-0788">Thiol protease</keyword>
<feature type="transmembrane region" description="Helical" evidence="5">
    <location>
        <begin position="292"/>
        <end position="318"/>
    </location>
</feature>
<dbReference type="InterPro" id="IPR023365">
    <property type="entry name" value="Sortase_dom-sf"/>
</dbReference>
<dbReference type="Gene3D" id="2.40.260.10">
    <property type="entry name" value="Sortase"/>
    <property type="match status" value="2"/>
</dbReference>
<sequence length="581" mass="65445">MIEKEKKSVLLLFASLLILLGTLTLIYPIFANYLANRERSTASINYHQALEQLTKDELGHKFEQAKRYNELIYKEQQGDLVDFDEIEYQTLINTAGVMGTLDIPALAIETMPFYHGTDFLTLNRGLGHYEASSIPVGGENTRSIITGHSGIQNQVLFTDIIHLQIGDLFFLTILGERLAYQIESFEEVLPTEVDKAKIIPGKDMVTLLTCTPPGINTYRLLVNGVRIPYNEAVNRQVEKRNFWSYQTIVLGSFSVCLTLALLLIVRFRYLVKRFRSEDPFVKEKSRKKLLRLYFLTKGLFITLVLSMVALLSVGIYGYTQIQKQQEMESIDIGQNTDLSTFNLPKIAAANYSEIDIASVNLSNFSKAKINYQQSINDWGIGKIMIPEVAIDLPILAGMNNDNLMNGVATYTQNQQLGKGNYVLLSHNVFEQNVLLHQIAQLRLNAKIYATDFNELFVYEVSYNDVVVDTEIELLEIKKEAPQAMITLVRCEGDIGTRFRRVVQGNLSSVKSLSTLSATELAQLGLEKNRTNIDGTILADSPVHPINSWSMSVASKIVAEPLQTLIPIVFFLLIPILLFHLV</sequence>
<evidence type="ECO:0000256" key="2">
    <source>
        <dbReference type="ARBA" id="ARBA00022801"/>
    </source>
</evidence>
<keyword evidence="5" id="KW-0812">Transmembrane</keyword>
<protein>
    <recommendedName>
        <fullName evidence="8">Class A sortase</fullName>
    </recommendedName>
</protein>
<keyword evidence="2" id="KW-0378">Hydrolase</keyword>
<feature type="transmembrane region" description="Helical" evidence="5">
    <location>
        <begin position="243"/>
        <end position="265"/>
    </location>
</feature>
<evidence type="ECO:0000256" key="4">
    <source>
        <dbReference type="PIRSR" id="PIRSR605754-1"/>
    </source>
</evidence>
<dbReference type="RefSeq" id="WP_074799639.1">
    <property type="nucleotide sequence ID" value="NZ_FOUC01000004.1"/>
</dbReference>
<dbReference type="AlphaFoldDB" id="A0A1I4L6D3"/>
<evidence type="ECO:0008006" key="8">
    <source>
        <dbReference type="Google" id="ProtNLM"/>
    </source>
</evidence>
<name>A0A1I4L6D3_ENTMU</name>
<reference evidence="6 7" key="1">
    <citation type="submission" date="2017-05" db="EMBL/GenBank/DDBJ databases">
        <title>The Genome Sequence of Enterococcus mundtii 6B1_DIV0119.</title>
        <authorList>
            <consortium name="The Broad Institute Genomics Platform"/>
            <consortium name="The Broad Institute Genomic Center for Infectious Diseases"/>
            <person name="Earl A."/>
            <person name="Manson A."/>
            <person name="Schwartman J."/>
            <person name="Gilmore M."/>
            <person name="Abouelleil A."/>
            <person name="Cao P."/>
            <person name="Chapman S."/>
            <person name="Cusick C."/>
            <person name="Shea T."/>
            <person name="Young S."/>
            <person name="Neafsey D."/>
            <person name="Nusbaum C."/>
            <person name="Birren B."/>
        </authorList>
    </citation>
    <scope>NUCLEOTIDE SEQUENCE [LARGE SCALE GENOMIC DNA]</scope>
    <source>
        <strain evidence="6 7">6B1_DIV0119</strain>
    </source>
</reference>
<gene>
    <name evidence="6" type="ORF">A5802_002626</name>
</gene>
<dbReference type="EMBL" id="NGMS01000002">
    <property type="protein sequence ID" value="OTP25473.1"/>
    <property type="molecule type" value="Genomic_DNA"/>
</dbReference>
<dbReference type="Proteomes" id="UP000195024">
    <property type="component" value="Unassembled WGS sequence"/>
</dbReference>
<dbReference type="CDD" id="cd06165">
    <property type="entry name" value="Sortase_A"/>
    <property type="match status" value="1"/>
</dbReference>
<evidence type="ECO:0000313" key="7">
    <source>
        <dbReference type="Proteomes" id="UP000195024"/>
    </source>
</evidence>
<feature type="active site" description="Acyl-thioester intermediate" evidence="4">
    <location>
        <position position="490"/>
    </location>
</feature>
<evidence type="ECO:0000313" key="6">
    <source>
        <dbReference type="EMBL" id="OTP25473.1"/>
    </source>
</evidence>
<keyword evidence="5" id="KW-1133">Transmembrane helix</keyword>
<dbReference type="InterPro" id="IPR005754">
    <property type="entry name" value="Sortase"/>
</dbReference>
<evidence type="ECO:0000256" key="1">
    <source>
        <dbReference type="ARBA" id="ARBA00022670"/>
    </source>
</evidence>
<evidence type="ECO:0000256" key="5">
    <source>
        <dbReference type="SAM" id="Phobius"/>
    </source>
</evidence>
<dbReference type="GO" id="GO:0006508">
    <property type="term" value="P:proteolysis"/>
    <property type="evidence" value="ECO:0007669"/>
    <property type="project" value="UniProtKB-KW"/>
</dbReference>
<dbReference type="Pfam" id="PF04203">
    <property type="entry name" value="Sortase"/>
    <property type="match status" value="2"/>
</dbReference>
<evidence type="ECO:0000256" key="3">
    <source>
        <dbReference type="ARBA" id="ARBA00022807"/>
    </source>
</evidence>
<dbReference type="SUPFAM" id="SSF63817">
    <property type="entry name" value="Sortase"/>
    <property type="match status" value="2"/>
</dbReference>
<proteinExistence type="predicted"/>